<dbReference type="EMBL" id="JBHSBA010000016">
    <property type="protein sequence ID" value="MFC4128904.1"/>
    <property type="molecule type" value="Genomic_DNA"/>
</dbReference>
<name>A0ABV8LF09_9NOCA</name>
<dbReference type="SUPFAM" id="SSF52833">
    <property type="entry name" value="Thioredoxin-like"/>
    <property type="match status" value="1"/>
</dbReference>
<dbReference type="InterPro" id="IPR036249">
    <property type="entry name" value="Thioredoxin-like_sf"/>
</dbReference>
<keyword evidence="3" id="KW-1185">Reference proteome</keyword>
<gene>
    <name evidence="2" type="ORF">ACFOW8_28630</name>
</gene>
<evidence type="ECO:0000313" key="2">
    <source>
        <dbReference type="EMBL" id="MFC4128904.1"/>
    </source>
</evidence>
<evidence type="ECO:0000313" key="3">
    <source>
        <dbReference type="Proteomes" id="UP001595767"/>
    </source>
</evidence>
<sequence length="74" mass="8281">MYTQPDCQPCKATKRTLDKLGAEYTLIDVTEEPDAIDAIRALGYQQTPVVVVGDEHWSGHRPEQLRWAANATNP</sequence>
<dbReference type="CDD" id="cd02976">
    <property type="entry name" value="NrdH"/>
    <property type="match status" value="1"/>
</dbReference>
<dbReference type="PANTHER" id="PTHR34386:SF1">
    <property type="entry name" value="GLUTAREDOXIN-LIKE PROTEIN NRDH"/>
    <property type="match status" value="1"/>
</dbReference>
<accession>A0ABV8LF09</accession>
<dbReference type="Proteomes" id="UP001595767">
    <property type="component" value="Unassembled WGS sequence"/>
</dbReference>
<dbReference type="PROSITE" id="PS51354">
    <property type="entry name" value="GLUTAREDOXIN_2"/>
    <property type="match status" value="1"/>
</dbReference>
<protein>
    <submittedName>
        <fullName evidence="2">Glutaredoxin family protein</fullName>
    </submittedName>
</protein>
<dbReference type="PANTHER" id="PTHR34386">
    <property type="entry name" value="GLUTAREDOXIN"/>
    <property type="match status" value="1"/>
</dbReference>
<organism evidence="2 3">
    <name type="scientific">Nocardia rhizosphaerae</name>
    <dbReference type="NCBI Taxonomy" id="1691571"/>
    <lineage>
        <taxon>Bacteria</taxon>
        <taxon>Bacillati</taxon>
        <taxon>Actinomycetota</taxon>
        <taxon>Actinomycetes</taxon>
        <taxon>Mycobacteriales</taxon>
        <taxon>Nocardiaceae</taxon>
        <taxon>Nocardia</taxon>
    </lineage>
</organism>
<feature type="domain" description="Glutaredoxin" evidence="1">
    <location>
        <begin position="1"/>
        <end position="57"/>
    </location>
</feature>
<dbReference type="RefSeq" id="WP_378554824.1">
    <property type="nucleotide sequence ID" value="NZ_JBHSBA010000016.1"/>
</dbReference>
<dbReference type="InterPro" id="IPR002109">
    <property type="entry name" value="Glutaredoxin"/>
</dbReference>
<dbReference type="InterPro" id="IPR051548">
    <property type="entry name" value="Grx-like_ET"/>
</dbReference>
<reference evidence="3" key="1">
    <citation type="journal article" date="2019" name="Int. J. Syst. Evol. Microbiol.">
        <title>The Global Catalogue of Microorganisms (GCM) 10K type strain sequencing project: providing services to taxonomists for standard genome sequencing and annotation.</title>
        <authorList>
            <consortium name="The Broad Institute Genomics Platform"/>
            <consortium name="The Broad Institute Genome Sequencing Center for Infectious Disease"/>
            <person name="Wu L."/>
            <person name="Ma J."/>
        </authorList>
    </citation>
    <scope>NUCLEOTIDE SEQUENCE [LARGE SCALE GENOMIC DNA]</scope>
    <source>
        <strain evidence="3">CGMCC 4.7204</strain>
    </source>
</reference>
<evidence type="ECO:0000259" key="1">
    <source>
        <dbReference type="Pfam" id="PF00462"/>
    </source>
</evidence>
<dbReference type="Gene3D" id="3.40.30.10">
    <property type="entry name" value="Glutaredoxin"/>
    <property type="match status" value="1"/>
</dbReference>
<comment type="caution">
    <text evidence="2">The sequence shown here is derived from an EMBL/GenBank/DDBJ whole genome shotgun (WGS) entry which is preliminary data.</text>
</comment>
<proteinExistence type="predicted"/>
<dbReference type="Pfam" id="PF00462">
    <property type="entry name" value="Glutaredoxin"/>
    <property type="match status" value="1"/>
</dbReference>